<dbReference type="EMBL" id="CP028847">
    <property type="protein sequence ID" value="AWB26209.1"/>
    <property type="molecule type" value="Genomic_DNA"/>
</dbReference>
<reference evidence="1 2" key="1">
    <citation type="submission" date="2018-04" db="EMBL/GenBank/DDBJ databases">
        <title>Methylobacterium sp. PR1016A genome.</title>
        <authorList>
            <person name="Park W."/>
        </authorList>
    </citation>
    <scope>NUCLEOTIDE SEQUENCE [LARGE SCALE GENOMIC DNA]</scope>
    <source>
        <strain evidence="1 2">PR1016A</strain>
        <plasmid evidence="1 2">unnamed3</plasmid>
    </source>
</reference>
<organism evidence="1 2">
    <name type="scientific">Methylobacterium currus</name>
    <dbReference type="NCBI Taxonomy" id="2051553"/>
    <lineage>
        <taxon>Bacteria</taxon>
        <taxon>Pseudomonadati</taxon>
        <taxon>Pseudomonadota</taxon>
        <taxon>Alphaproteobacteria</taxon>
        <taxon>Hyphomicrobiales</taxon>
        <taxon>Methylobacteriaceae</taxon>
        <taxon>Methylobacterium</taxon>
    </lineage>
</organism>
<dbReference type="OrthoDB" id="5690318at2"/>
<gene>
    <name evidence="1" type="ORF">DA075_35670</name>
</gene>
<evidence type="ECO:0000313" key="2">
    <source>
        <dbReference type="Proteomes" id="UP000244755"/>
    </source>
</evidence>
<dbReference type="InterPro" id="IPR054496">
    <property type="entry name" value="E217_GP41"/>
</dbReference>
<sequence>MAFKRKYLSFELKLGTGKFGPAQNNTTNLTTVPGASGETHAGLRASVMIAKPGGADMGRMEAAIYGLPLSLMNQLTTLGTQILTQGKNSITVKAWEEGQQPAIVFAGTISLAWADMRAAPAVCFRVSAAAGLYEAVQKIEPTSLKGSADVKQVMGQLAQKMGLRFEGNDVDAKVRDPYLSGSARDQAQQLAEMAGVQWIIDNNNLAIWKSGTARQAGAVLLSPQTGMVGYPAFNQAGVEITARFNPNIHYGYPIQVQSDLTPACGTWNIYNMTYELESEMPKGKWFMVISADRSGVAPSRT</sequence>
<proteinExistence type="predicted"/>
<dbReference type="RefSeq" id="WP_099957739.1">
    <property type="nucleotide sequence ID" value="NZ_CP028847.1"/>
</dbReference>
<name>A0A2R4WXD6_9HYPH</name>
<geneLocation type="plasmid" evidence="1 2">
    <name>unnamed3</name>
</geneLocation>
<keyword evidence="2" id="KW-1185">Reference proteome</keyword>
<accession>A0A2R4WXD6</accession>
<keyword evidence="1" id="KW-0614">Plasmid</keyword>
<dbReference type="AlphaFoldDB" id="A0A2R4WXD6"/>
<dbReference type="Proteomes" id="UP000244755">
    <property type="component" value="Plasmid unnamed3"/>
</dbReference>
<protein>
    <submittedName>
        <fullName evidence="1">Uncharacterized protein</fullName>
    </submittedName>
</protein>
<dbReference type="KEGG" id="mee:DA075_35670"/>
<evidence type="ECO:0000313" key="1">
    <source>
        <dbReference type="EMBL" id="AWB26209.1"/>
    </source>
</evidence>
<dbReference type="Pfam" id="PF22759">
    <property type="entry name" value="E217_GP41"/>
    <property type="match status" value="1"/>
</dbReference>